<keyword evidence="4" id="KW-0418">Kinase</keyword>
<evidence type="ECO:0000256" key="1">
    <source>
        <dbReference type="ARBA" id="ARBA00022527"/>
    </source>
</evidence>
<dbReference type="AlphaFoldDB" id="A0A9X0A6Q2"/>
<evidence type="ECO:0000256" key="3">
    <source>
        <dbReference type="ARBA" id="ARBA00022741"/>
    </source>
</evidence>
<evidence type="ECO:0000256" key="6">
    <source>
        <dbReference type="SAM" id="MobiDB-lite"/>
    </source>
</evidence>
<dbReference type="EMBL" id="MU825396">
    <property type="protein sequence ID" value="KAJ7394225.1"/>
    <property type="molecule type" value="Genomic_DNA"/>
</dbReference>
<evidence type="ECO:0000256" key="5">
    <source>
        <dbReference type="ARBA" id="ARBA00022840"/>
    </source>
</evidence>
<keyword evidence="1" id="KW-0723">Serine/threonine-protein kinase</keyword>
<dbReference type="GO" id="GO:1903013">
    <property type="term" value="P:response to differentiation-inducing factor 1"/>
    <property type="evidence" value="ECO:0007669"/>
    <property type="project" value="TreeGrafter"/>
</dbReference>
<dbReference type="Gene3D" id="3.20.200.10">
    <property type="entry name" value="MHCK/EF2 kinase"/>
    <property type="match status" value="1"/>
</dbReference>
<accession>A0A9X0A6Q2</accession>
<evidence type="ECO:0000313" key="9">
    <source>
        <dbReference type="Proteomes" id="UP001163046"/>
    </source>
</evidence>
<dbReference type="SMART" id="SM00811">
    <property type="entry name" value="Alpha_kinase"/>
    <property type="match status" value="1"/>
</dbReference>
<dbReference type="OrthoDB" id="301415at2759"/>
<dbReference type="InterPro" id="IPR011009">
    <property type="entry name" value="Kinase-like_dom_sf"/>
</dbReference>
<evidence type="ECO:0000256" key="4">
    <source>
        <dbReference type="ARBA" id="ARBA00022777"/>
    </source>
</evidence>
<dbReference type="GO" id="GO:0031037">
    <property type="term" value="P:myosin II filament disassembly"/>
    <property type="evidence" value="ECO:0007669"/>
    <property type="project" value="TreeGrafter"/>
</dbReference>
<dbReference type="PANTHER" id="PTHR45992:SF2">
    <property type="entry name" value="EUKARYOTIC ELONGATION FACTOR 2 KINASE"/>
    <property type="match status" value="1"/>
</dbReference>
<dbReference type="Proteomes" id="UP001163046">
    <property type="component" value="Unassembled WGS sequence"/>
</dbReference>
<keyword evidence="5" id="KW-0067">ATP-binding</keyword>
<dbReference type="InterPro" id="IPR051852">
    <property type="entry name" value="Alpha-type_PK"/>
</dbReference>
<dbReference type="Pfam" id="PF02816">
    <property type="entry name" value="Alpha_kinase"/>
    <property type="match status" value="1"/>
</dbReference>
<keyword evidence="2" id="KW-0808">Transferase</keyword>
<organism evidence="8 9">
    <name type="scientific">Desmophyllum pertusum</name>
    <dbReference type="NCBI Taxonomy" id="174260"/>
    <lineage>
        <taxon>Eukaryota</taxon>
        <taxon>Metazoa</taxon>
        <taxon>Cnidaria</taxon>
        <taxon>Anthozoa</taxon>
        <taxon>Hexacorallia</taxon>
        <taxon>Scleractinia</taxon>
        <taxon>Caryophylliina</taxon>
        <taxon>Caryophylliidae</taxon>
        <taxon>Desmophyllum</taxon>
    </lineage>
</organism>
<feature type="compositionally biased region" description="Polar residues" evidence="6">
    <location>
        <begin position="134"/>
        <end position="145"/>
    </location>
</feature>
<name>A0A9X0A6Q2_9CNID</name>
<evidence type="ECO:0000313" key="8">
    <source>
        <dbReference type="EMBL" id="KAJ7394225.1"/>
    </source>
</evidence>
<gene>
    <name evidence="8" type="ORF">OS493_000027</name>
</gene>
<keyword evidence="3" id="KW-0547">Nucleotide-binding</keyword>
<proteinExistence type="predicted"/>
<dbReference type="PANTHER" id="PTHR45992">
    <property type="entry name" value="EUKARYOTIC ELONGATION FACTOR 2 KINASE-RELATED"/>
    <property type="match status" value="1"/>
</dbReference>
<evidence type="ECO:0000256" key="2">
    <source>
        <dbReference type="ARBA" id="ARBA00022679"/>
    </source>
</evidence>
<feature type="region of interest" description="Disordered" evidence="6">
    <location>
        <begin position="123"/>
        <end position="147"/>
    </location>
</feature>
<dbReference type="InterPro" id="IPR004166">
    <property type="entry name" value="a-kinase_dom"/>
</dbReference>
<dbReference type="GO" id="GO:0004674">
    <property type="term" value="F:protein serine/threonine kinase activity"/>
    <property type="evidence" value="ECO:0007669"/>
    <property type="project" value="UniProtKB-KW"/>
</dbReference>
<dbReference type="PROSITE" id="PS51158">
    <property type="entry name" value="ALPHA_KINASE"/>
    <property type="match status" value="1"/>
</dbReference>
<reference evidence="8" key="1">
    <citation type="submission" date="2023-01" db="EMBL/GenBank/DDBJ databases">
        <title>Genome assembly of the deep-sea coral Lophelia pertusa.</title>
        <authorList>
            <person name="Herrera S."/>
            <person name="Cordes E."/>
        </authorList>
    </citation>
    <scope>NUCLEOTIDE SEQUENCE</scope>
    <source>
        <strain evidence="8">USNM1676648</strain>
        <tissue evidence="8">Polyp</tissue>
    </source>
</reference>
<protein>
    <recommendedName>
        <fullName evidence="7">Alpha-type protein kinase domain-containing protein</fullName>
    </recommendedName>
</protein>
<dbReference type="CDD" id="cd04515">
    <property type="entry name" value="Alpha_kinase"/>
    <property type="match status" value="1"/>
</dbReference>
<feature type="domain" description="Alpha-type protein kinase" evidence="7">
    <location>
        <begin position="192"/>
        <end position="416"/>
    </location>
</feature>
<dbReference type="Gene3D" id="3.30.200.20">
    <property type="entry name" value="Phosphorylase Kinase, domain 1"/>
    <property type="match status" value="1"/>
</dbReference>
<sequence>MSKRKKTPAWEDFKEKVCKKRTGGKSKEETQNGVDYLTVQRLSASVEGKCQKYSRIGPLTMVPINSEATLQNIKDACKKHFQATNMDCDILAGERGPSYTEASQIKDWKVLHIRFIELNNTVPRSDAPDRRENQIPQSAPCSPSKSVDIRKSITKHAPMPSQIPASLPLSAMLKLGKLITPKTDVVTLTFEEFSVKHRTWLDPFEVRLSLQKEKFASGAFRDAYEAKALSGIPAGKYVLKKFKEDQISSIKDLFGSVENHTRKAVQMNALARNFAKSLELERPKEFGDTFTYTKVYFSKLNEECVTVENFLDGNGVFSKYVNNTGDIYPDGSEVSLKAETFVHYTYVKSEKALMVVDIQGKGYCLSDPEIASAELRDTDGQTILFCSGNLSYSAIERFKDVHMCNKYCALIKLDKE</sequence>
<comment type="caution">
    <text evidence="8">The sequence shown here is derived from an EMBL/GenBank/DDBJ whole genome shotgun (WGS) entry which is preliminary data.</text>
</comment>
<dbReference type="SUPFAM" id="SSF56112">
    <property type="entry name" value="Protein kinase-like (PK-like)"/>
    <property type="match status" value="1"/>
</dbReference>
<evidence type="ECO:0000259" key="7">
    <source>
        <dbReference type="PROSITE" id="PS51158"/>
    </source>
</evidence>
<keyword evidence="9" id="KW-1185">Reference proteome</keyword>
<dbReference type="GO" id="GO:0005524">
    <property type="term" value="F:ATP binding"/>
    <property type="evidence" value="ECO:0007669"/>
    <property type="project" value="UniProtKB-KW"/>
</dbReference>